<organism evidence="2 3">
    <name type="scientific">Haloarchaeobius iranensis</name>
    <dbReference type="NCBI Taxonomy" id="996166"/>
    <lineage>
        <taxon>Archaea</taxon>
        <taxon>Methanobacteriati</taxon>
        <taxon>Methanobacteriota</taxon>
        <taxon>Stenosarchaea group</taxon>
        <taxon>Halobacteria</taxon>
        <taxon>Halobacteriales</taxon>
        <taxon>Halorubellaceae</taxon>
        <taxon>Haloarchaeobius</taxon>
    </lineage>
</organism>
<name>A0A1G9ZAZ7_9EURY</name>
<dbReference type="AlphaFoldDB" id="A0A1G9ZAZ7"/>
<evidence type="ECO:0000313" key="2">
    <source>
        <dbReference type="EMBL" id="SDN18519.1"/>
    </source>
</evidence>
<keyword evidence="3" id="KW-1185">Reference proteome</keyword>
<gene>
    <name evidence="2" type="ORF">SAMN05192554_11930</name>
</gene>
<evidence type="ECO:0000256" key="1">
    <source>
        <dbReference type="SAM" id="MobiDB-lite"/>
    </source>
</evidence>
<evidence type="ECO:0008006" key="4">
    <source>
        <dbReference type="Google" id="ProtNLM"/>
    </source>
</evidence>
<evidence type="ECO:0000313" key="3">
    <source>
        <dbReference type="Proteomes" id="UP000199370"/>
    </source>
</evidence>
<proteinExistence type="predicted"/>
<sequence length="94" mass="9604">MSPLGRPGGATSWYTSSNVSPGSVGSTVETGDDAEARLGKYETDTVVTAYVLPEEPGRAYLEPKRTGAPLPLMGMGGLFTVVGLGSLLRSSLGG</sequence>
<dbReference type="OrthoDB" id="186649at2157"/>
<feature type="region of interest" description="Disordered" evidence="1">
    <location>
        <begin position="1"/>
        <end position="39"/>
    </location>
</feature>
<dbReference type="RefSeq" id="WP_089735183.1">
    <property type="nucleotide sequence ID" value="NZ_FNIA01000019.1"/>
</dbReference>
<feature type="compositionally biased region" description="Polar residues" evidence="1">
    <location>
        <begin position="12"/>
        <end position="29"/>
    </location>
</feature>
<dbReference type="Proteomes" id="UP000199370">
    <property type="component" value="Unassembled WGS sequence"/>
</dbReference>
<protein>
    <recommendedName>
        <fullName evidence="4">DUF3592 domain-containing protein</fullName>
    </recommendedName>
</protein>
<dbReference type="STRING" id="996166.SAMN05192554_11930"/>
<reference evidence="2 3" key="1">
    <citation type="submission" date="2016-10" db="EMBL/GenBank/DDBJ databases">
        <authorList>
            <person name="de Groot N.N."/>
        </authorList>
    </citation>
    <scope>NUCLEOTIDE SEQUENCE [LARGE SCALE GENOMIC DNA]</scope>
    <source>
        <strain evidence="3">EB21,IBRC-M 10013,KCTC 4048</strain>
    </source>
</reference>
<accession>A0A1G9ZAZ7</accession>
<dbReference type="EMBL" id="FNIA01000019">
    <property type="protein sequence ID" value="SDN18519.1"/>
    <property type="molecule type" value="Genomic_DNA"/>
</dbReference>